<dbReference type="EMBL" id="BAABBI010000001">
    <property type="protein sequence ID" value="GAA3781135.1"/>
    <property type="molecule type" value="Genomic_DNA"/>
</dbReference>
<comment type="caution">
    <text evidence="1">The sequence shown here is derived from an EMBL/GenBank/DDBJ whole genome shotgun (WGS) entry which is preliminary data.</text>
</comment>
<evidence type="ECO:0000313" key="2">
    <source>
        <dbReference type="Proteomes" id="UP001501456"/>
    </source>
</evidence>
<dbReference type="Gene3D" id="3.40.960.10">
    <property type="entry name" value="VSR Endonuclease"/>
    <property type="match status" value="1"/>
</dbReference>
<keyword evidence="2" id="KW-1185">Reference proteome</keyword>
<dbReference type="RefSeq" id="WP_344728281.1">
    <property type="nucleotide sequence ID" value="NZ_BAABBI010000001.1"/>
</dbReference>
<accession>A0ABP7H3H9</accession>
<evidence type="ECO:0000313" key="1">
    <source>
        <dbReference type="EMBL" id="GAA3781135.1"/>
    </source>
</evidence>
<sequence>MKGRSQFTLEEAKEIEKLIELKLKADSVKQKGIRNKIRKLGFYASDFGLRGGYTVQDFRNTITISSERTSASISKPINNTKVIKKPVKDSNTSKPKKQSDEAYIIDLCDEVLKLKASRQHRFDFLKGDTGVKLPVDAYYISLNLVVEYYERQHTEAVLHFDKRMTVSGMSRGEQRKRYDERRRIELPKKGIKLIIFDYSEFEHYSNKRLVRNKLEDIKVIKQKLLNKL</sequence>
<gene>
    <name evidence="1" type="ORF">GCM10022271_11760</name>
</gene>
<reference evidence="2" key="1">
    <citation type="journal article" date="2019" name="Int. J. Syst. Evol. Microbiol.">
        <title>The Global Catalogue of Microorganisms (GCM) 10K type strain sequencing project: providing services to taxonomists for standard genome sequencing and annotation.</title>
        <authorList>
            <consortium name="The Broad Institute Genomics Platform"/>
            <consortium name="The Broad Institute Genome Sequencing Center for Infectious Disease"/>
            <person name="Wu L."/>
            <person name="Ma J."/>
        </authorList>
    </citation>
    <scope>NUCLEOTIDE SEQUENCE [LARGE SCALE GENOMIC DNA]</scope>
    <source>
        <strain evidence="2">JCM 17525</strain>
    </source>
</reference>
<protein>
    <recommendedName>
        <fullName evidence="3">WYL domain-containing protein</fullName>
    </recommendedName>
</protein>
<proteinExistence type="predicted"/>
<evidence type="ECO:0008006" key="3">
    <source>
        <dbReference type="Google" id="ProtNLM"/>
    </source>
</evidence>
<name>A0ABP7H3H9_9FLAO</name>
<organism evidence="1 2">
    <name type="scientific">Corallibacter vietnamensis</name>
    <dbReference type="NCBI Taxonomy" id="904130"/>
    <lineage>
        <taxon>Bacteria</taxon>
        <taxon>Pseudomonadati</taxon>
        <taxon>Bacteroidota</taxon>
        <taxon>Flavobacteriia</taxon>
        <taxon>Flavobacteriales</taxon>
        <taxon>Flavobacteriaceae</taxon>
        <taxon>Corallibacter</taxon>
    </lineage>
</organism>
<dbReference type="Proteomes" id="UP001501456">
    <property type="component" value="Unassembled WGS sequence"/>
</dbReference>